<dbReference type="GO" id="GO:0009055">
    <property type="term" value="F:electron transfer activity"/>
    <property type="evidence" value="ECO:0007669"/>
    <property type="project" value="InterPro"/>
</dbReference>
<dbReference type="PANTHER" id="PTHR43112:SF3">
    <property type="entry name" value="FERREDOXIN-2, CHLOROPLASTIC"/>
    <property type="match status" value="1"/>
</dbReference>
<dbReference type="PROSITE" id="PS00197">
    <property type="entry name" value="2FE2S_FER_1"/>
    <property type="match status" value="1"/>
</dbReference>
<dbReference type="InterPro" id="IPR010241">
    <property type="entry name" value="Fd_pln"/>
</dbReference>
<evidence type="ECO:0000256" key="2">
    <source>
        <dbReference type="ARBA" id="ARBA00022448"/>
    </source>
</evidence>
<keyword evidence="6" id="KW-0408">Iron</keyword>
<dbReference type="PANTHER" id="PTHR43112">
    <property type="entry name" value="FERREDOXIN"/>
    <property type="match status" value="1"/>
</dbReference>
<evidence type="ECO:0000256" key="8">
    <source>
        <dbReference type="ARBA" id="ARBA00034078"/>
    </source>
</evidence>
<dbReference type="Pfam" id="PF00111">
    <property type="entry name" value="Fer2"/>
    <property type="match status" value="1"/>
</dbReference>
<accession>A0A1L9QKI4</accession>
<dbReference type="PROSITE" id="PS51085">
    <property type="entry name" value="2FE2S_FER_2"/>
    <property type="match status" value="1"/>
</dbReference>
<dbReference type="Proteomes" id="UP000183940">
    <property type="component" value="Unassembled WGS sequence"/>
</dbReference>
<dbReference type="CDD" id="cd00207">
    <property type="entry name" value="fer2"/>
    <property type="match status" value="1"/>
</dbReference>
<dbReference type="EMBL" id="MLAW01000062">
    <property type="protein sequence ID" value="OJJ16894.1"/>
    <property type="molecule type" value="Genomic_DNA"/>
</dbReference>
<sequence length="108" mass="12074">MAKKTYSVRLVNEEEDLDEIIEVPEDEYILDVAEDQGVDLPYSCRSGACSTCAGKLVLPENTYPEDVVDQSDQSFLDDGQIEAGYVLTCIAYAKADCTILTYQEEELY</sequence>
<name>A0A1L9QKI4_9CYAN</name>
<dbReference type="InterPro" id="IPR001041">
    <property type="entry name" value="2Fe-2S_ferredoxin-type"/>
</dbReference>
<evidence type="ECO:0000256" key="4">
    <source>
        <dbReference type="ARBA" id="ARBA00022723"/>
    </source>
</evidence>
<dbReference type="GO" id="GO:0051537">
    <property type="term" value="F:2 iron, 2 sulfur cluster binding"/>
    <property type="evidence" value="ECO:0007669"/>
    <property type="project" value="UniProtKB-KW"/>
</dbReference>
<evidence type="ECO:0000256" key="1">
    <source>
        <dbReference type="ARBA" id="ARBA00007874"/>
    </source>
</evidence>
<keyword evidence="2" id="KW-0813">Transport</keyword>
<dbReference type="NCBIfam" id="TIGR02008">
    <property type="entry name" value="fdx_plant"/>
    <property type="match status" value="1"/>
</dbReference>
<dbReference type="SUPFAM" id="SSF54292">
    <property type="entry name" value="2Fe-2S ferredoxin-like"/>
    <property type="match status" value="1"/>
</dbReference>
<evidence type="ECO:0000313" key="10">
    <source>
        <dbReference type="EMBL" id="OJJ16894.1"/>
    </source>
</evidence>
<dbReference type="InterPro" id="IPR006058">
    <property type="entry name" value="2Fe2S_fd_BS"/>
</dbReference>
<evidence type="ECO:0000256" key="3">
    <source>
        <dbReference type="ARBA" id="ARBA00022714"/>
    </source>
</evidence>
<evidence type="ECO:0000256" key="5">
    <source>
        <dbReference type="ARBA" id="ARBA00022982"/>
    </source>
</evidence>
<keyword evidence="4" id="KW-0479">Metal-binding</keyword>
<keyword evidence="11" id="KW-1185">Reference proteome</keyword>
<dbReference type="Gene3D" id="3.10.20.30">
    <property type="match status" value="1"/>
</dbReference>
<evidence type="ECO:0000256" key="6">
    <source>
        <dbReference type="ARBA" id="ARBA00023004"/>
    </source>
</evidence>
<dbReference type="STRING" id="1925591.BI308_23420"/>
<comment type="cofactor">
    <cofactor evidence="8">
        <name>[2Fe-2S] cluster</name>
        <dbReference type="ChEBI" id="CHEBI:190135"/>
    </cofactor>
</comment>
<organism evidence="10 11">
    <name type="scientific">Roseofilum reptotaenium AO1-A</name>
    <dbReference type="NCBI Taxonomy" id="1925591"/>
    <lineage>
        <taxon>Bacteria</taxon>
        <taxon>Bacillati</taxon>
        <taxon>Cyanobacteriota</taxon>
        <taxon>Cyanophyceae</taxon>
        <taxon>Desertifilales</taxon>
        <taxon>Desertifilaceae</taxon>
        <taxon>Roseofilum</taxon>
    </lineage>
</organism>
<evidence type="ECO:0000259" key="9">
    <source>
        <dbReference type="PROSITE" id="PS51085"/>
    </source>
</evidence>
<dbReference type="AlphaFoldDB" id="A0A1L9QKI4"/>
<gene>
    <name evidence="10" type="ORF">BI308_23420</name>
</gene>
<comment type="caution">
    <text evidence="10">The sequence shown here is derived from an EMBL/GenBank/DDBJ whole genome shotgun (WGS) entry which is preliminary data.</text>
</comment>
<keyword evidence="5" id="KW-0249">Electron transport</keyword>
<reference evidence="10" key="1">
    <citation type="submission" date="2016-10" db="EMBL/GenBank/DDBJ databases">
        <title>CRISPR-Cas defence system in Roseofilum reptotaenium: evidence of a bacteriophage-cyanobacterium arms race in the coral black band disease.</title>
        <authorList>
            <person name="Buerger P."/>
            <person name="Wood-Charlson E.M."/>
            <person name="Weynberg K.D."/>
            <person name="Willis B."/>
            <person name="Van Oppen M.J."/>
        </authorList>
    </citation>
    <scope>NUCLEOTIDE SEQUENCE [LARGE SCALE GENOMIC DNA]</scope>
    <source>
        <strain evidence="10">AO1-A</strain>
    </source>
</reference>
<keyword evidence="3" id="KW-0001">2Fe-2S</keyword>
<evidence type="ECO:0000256" key="7">
    <source>
        <dbReference type="ARBA" id="ARBA00023014"/>
    </source>
</evidence>
<dbReference type="GO" id="GO:0022900">
    <property type="term" value="P:electron transport chain"/>
    <property type="evidence" value="ECO:0007669"/>
    <property type="project" value="InterPro"/>
</dbReference>
<dbReference type="InterPro" id="IPR036010">
    <property type="entry name" value="2Fe-2S_ferredoxin-like_sf"/>
</dbReference>
<protein>
    <submittedName>
        <fullName evidence="10">Ferredoxin</fullName>
    </submittedName>
</protein>
<dbReference type="InterPro" id="IPR012675">
    <property type="entry name" value="Beta-grasp_dom_sf"/>
</dbReference>
<comment type="similarity">
    <text evidence="1">Belongs to the 2Fe2S plant-type ferredoxin family.</text>
</comment>
<proteinExistence type="inferred from homology"/>
<evidence type="ECO:0000313" key="11">
    <source>
        <dbReference type="Proteomes" id="UP000183940"/>
    </source>
</evidence>
<dbReference type="GO" id="GO:0046872">
    <property type="term" value="F:metal ion binding"/>
    <property type="evidence" value="ECO:0007669"/>
    <property type="project" value="UniProtKB-KW"/>
</dbReference>
<feature type="domain" description="2Fe-2S ferredoxin-type" evidence="9">
    <location>
        <begin position="6"/>
        <end position="105"/>
    </location>
</feature>
<keyword evidence="7" id="KW-0411">Iron-sulfur</keyword>